<evidence type="ECO:0000313" key="2">
    <source>
        <dbReference type="EMBL" id="DAE11368.1"/>
    </source>
</evidence>
<dbReference type="EMBL" id="BK015531">
    <property type="protein sequence ID" value="DAE11368.1"/>
    <property type="molecule type" value="Genomic_DNA"/>
</dbReference>
<protein>
    <recommendedName>
        <fullName evidence="1">DUF551 domain-containing protein</fullName>
    </recommendedName>
</protein>
<dbReference type="Pfam" id="PF04448">
    <property type="entry name" value="DUF551"/>
    <property type="match status" value="1"/>
</dbReference>
<organism evidence="2">
    <name type="scientific">Myoviridae sp. ctWiL39</name>
    <dbReference type="NCBI Taxonomy" id="2825120"/>
    <lineage>
        <taxon>Viruses</taxon>
        <taxon>Duplodnaviria</taxon>
        <taxon>Heunggongvirae</taxon>
        <taxon>Uroviricota</taxon>
        <taxon>Caudoviricetes</taxon>
    </lineage>
</organism>
<reference evidence="2" key="1">
    <citation type="journal article" date="2021" name="Proc. Natl. Acad. Sci. U.S.A.">
        <title>A Catalog of Tens of Thousands of Viruses from Human Metagenomes Reveals Hidden Associations with Chronic Diseases.</title>
        <authorList>
            <person name="Tisza M.J."/>
            <person name="Buck C.B."/>
        </authorList>
    </citation>
    <scope>NUCLEOTIDE SEQUENCE</scope>
    <source>
        <strain evidence="2">CtWiL39</strain>
    </source>
</reference>
<dbReference type="InterPro" id="IPR007539">
    <property type="entry name" value="DUF551"/>
</dbReference>
<sequence>MTKWINVTNEKPPMEVEVLASCKTAGGYRYQCIAFYLPGGVLRQNSSYNWDYECCDRYDEQADDYYVNPGWYECLHNWDEYSAVGIEDTVTHWMPLPALPEGKSG</sequence>
<proteinExistence type="predicted"/>
<accession>A0A8S5PX82</accession>
<evidence type="ECO:0000259" key="1">
    <source>
        <dbReference type="Pfam" id="PF04448"/>
    </source>
</evidence>
<feature type="domain" description="DUF551" evidence="1">
    <location>
        <begin position="4"/>
        <end position="101"/>
    </location>
</feature>
<name>A0A8S5PX82_9CAUD</name>